<protein>
    <recommendedName>
        <fullName evidence="12">NB-ARC domain-containing protein</fullName>
    </recommendedName>
</protein>
<feature type="domain" description="NB-ARC" evidence="7">
    <location>
        <begin position="169"/>
        <end position="326"/>
    </location>
</feature>
<dbReference type="InterPro" id="IPR050905">
    <property type="entry name" value="Plant_NBS-LRR"/>
</dbReference>
<dbReference type="InterPro" id="IPR027417">
    <property type="entry name" value="P-loop_NTPase"/>
</dbReference>
<name>A0ABQ9L6I9_HEVBR</name>
<dbReference type="Pfam" id="PF23247">
    <property type="entry name" value="LRR_RPS2"/>
    <property type="match status" value="1"/>
</dbReference>
<accession>A0ABQ9L6I9</accession>
<evidence type="ECO:0000259" key="7">
    <source>
        <dbReference type="Pfam" id="PF00931"/>
    </source>
</evidence>
<feature type="non-terminal residue" evidence="10">
    <location>
        <position position="918"/>
    </location>
</feature>
<gene>
    <name evidence="10" type="ORF">P3X46_024592</name>
</gene>
<dbReference type="SUPFAM" id="SSF52058">
    <property type="entry name" value="L domain-like"/>
    <property type="match status" value="1"/>
</dbReference>
<dbReference type="PROSITE" id="PS51450">
    <property type="entry name" value="LRR"/>
    <property type="match status" value="1"/>
</dbReference>
<dbReference type="InterPro" id="IPR032675">
    <property type="entry name" value="LRR_dom_sf"/>
</dbReference>
<evidence type="ECO:0000259" key="9">
    <source>
        <dbReference type="Pfam" id="PF23598"/>
    </source>
</evidence>
<comment type="caution">
    <text evidence="10">The sequence shown here is derived from an EMBL/GenBank/DDBJ whole genome shotgun (WGS) entry which is preliminary data.</text>
</comment>
<dbReference type="PANTHER" id="PTHR33463:SF186">
    <property type="entry name" value="NB-ARC DOMAIN-CONTAINING PROTEIN"/>
    <property type="match status" value="1"/>
</dbReference>
<evidence type="ECO:0008006" key="12">
    <source>
        <dbReference type="Google" id="ProtNLM"/>
    </source>
</evidence>
<dbReference type="InterPro" id="IPR057135">
    <property type="entry name" value="At4g27190-like_LRR"/>
</dbReference>
<dbReference type="Pfam" id="PF23598">
    <property type="entry name" value="LRR_14"/>
    <property type="match status" value="1"/>
</dbReference>
<dbReference type="InterPro" id="IPR001611">
    <property type="entry name" value="Leu-rich_rpt"/>
</dbReference>
<dbReference type="Gene3D" id="3.80.10.10">
    <property type="entry name" value="Ribonuclease Inhibitor"/>
    <property type="match status" value="2"/>
</dbReference>
<keyword evidence="11" id="KW-1185">Reference proteome</keyword>
<dbReference type="EMBL" id="JARPOI010000014">
    <property type="protein sequence ID" value="KAJ9159061.1"/>
    <property type="molecule type" value="Genomic_DNA"/>
</dbReference>
<keyword evidence="4" id="KW-0547">Nucleotide-binding</keyword>
<dbReference type="Gene3D" id="1.10.10.10">
    <property type="entry name" value="Winged helix-like DNA-binding domain superfamily/Winged helix DNA-binding domain"/>
    <property type="match status" value="1"/>
</dbReference>
<feature type="domain" description="Disease resistance protein At4g27190-like leucine-rich repeats" evidence="8">
    <location>
        <begin position="790"/>
        <end position="898"/>
    </location>
</feature>
<dbReference type="Gene3D" id="3.40.50.300">
    <property type="entry name" value="P-loop containing nucleotide triphosphate hydrolases"/>
    <property type="match status" value="1"/>
</dbReference>
<organism evidence="10 11">
    <name type="scientific">Hevea brasiliensis</name>
    <name type="common">Para rubber tree</name>
    <name type="synonym">Siphonia brasiliensis</name>
    <dbReference type="NCBI Taxonomy" id="3981"/>
    <lineage>
        <taxon>Eukaryota</taxon>
        <taxon>Viridiplantae</taxon>
        <taxon>Streptophyta</taxon>
        <taxon>Embryophyta</taxon>
        <taxon>Tracheophyta</taxon>
        <taxon>Spermatophyta</taxon>
        <taxon>Magnoliopsida</taxon>
        <taxon>eudicotyledons</taxon>
        <taxon>Gunneridae</taxon>
        <taxon>Pentapetalae</taxon>
        <taxon>rosids</taxon>
        <taxon>fabids</taxon>
        <taxon>Malpighiales</taxon>
        <taxon>Euphorbiaceae</taxon>
        <taxon>Crotonoideae</taxon>
        <taxon>Micrandreae</taxon>
        <taxon>Hevea</taxon>
    </lineage>
</organism>
<evidence type="ECO:0000256" key="1">
    <source>
        <dbReference type="ARBA" id="ARBA00008894"/>
    </source>
</evidence>
<proteinExistence type="inferred from homology"/>
<reference evidence="10" key="1">
    <citation type="journal article" date="2023" name="Plant Biotechnol. J.">
        <title>Chromosome-level wild Hevea brasiliensis genome provides new tools for genomic-assisted breeding and valuable loci to elevate rubber yield.</title>
        <authorList>
            <person name="Cheng H."/>
            <person name="Song X."/>
            <person name="Hu Y."/>
            <person name="Wu T."/>
            <person name="Yang Q."/>
            <person name="An Z."/>
            <person name="Feng S."/>
            <person name="Deng Z."/>
            <person name="Wu W."/>
            <person name="Zeng X."/>
            <person name="Tu M."/>
            <person name="Wang X."/>
            <person name="Huang H."/>
        </authorList>
    </citation>
    <scope>NUCLEOTIDE SEQUENCE</scope>
    <source>
        <strain evidence="10">MT/VB/25A 57/8</strain>
    </source>
</reference>
<dbReference type="Gene3D" id="1.10.8.430">
    <property type="entry name" value="Helical domain of apoptotic protease-activating factors"/>
    <property type="match status" value="1"/>
</dbReference>
<evidence type="ECO:0000256" key="5">
    <source>
        <dbReference type="ARBA" id="ARBA00022821"/>
    </source>
</evidence>
<evidence type="ECO:0000259" key="8">
    <source>
        <dbReference type="Pfam" id="PF23247"/>
    </source>
</evidence>
<evidence type="ECO:0000313" key="11">
    <source>
        <dbReference type="Proteomes" id="UP001174677"/>
    </source>
</evidence>
<keyword evidence="3" id="KW-0677">Repeat</keyword>
<dbReference type="Proteomes" id="UP001174677">
    <property type="component" value="Chromosome 14"/>
</dbReference>
<dbReference type="SUPFAM" id="SSF52540">
    <property type="entry name" value="P-loop containing nucleoside triphosphate hydrolases"/>
    <property type="match status" value="1"/>
</dbReference>
<evidence type="ECO:0000256" key="3">
    <source>
        <dbReference type="ARBA" id="ARBA00022737"/>
    </source>
</evidence>
<dbReference type="Pfam" id="PF00931">
    <property type="entry name" value="NB-ARC"/>
    <property type="match status" value="1"/>
</dbReference>
<evidence type="ECO:0000256" key="2">
    <source>
        <dbReference type="ARBA" id="ARBA00022614"/>
    </source>
</evidence>
<dbReference type="InterPro" id="IPR055414">
    <property type="entry name" value="LRR_R13L4/SHOC2-like"/>
</dbReference>
<dbReference type="InterPro" id="IPR036388">
    <property type="entry name" value="WH-like_DNA-bd_sf"/>
</dbReference>
<keyword evidence="2" id="KW-0433">Leucine-rich repeat</keyword>
<feature type="domain" description="Disease resistance R13L4/SHOC-2-like LRR" evidence="9">
    <location>
        <begin position="552"/>
        <end position="699"/>
    </location>
</feature>
<sequence>MAEIVAASAGTSAVVVEAYKDARNAADSIDEMRYYEKSLDKNYEKLQDAIKKLYARKGDLLVKINRDRTKQATEECNVWMGSVKKLEKEVLALKAEYEEEKSHKFKSVRLCPRSNLSKRMVEKLFEVQSCWSEGSNFGTDFLVERSAKPIIKAKAPKIEDKPSLSMVFEEILECLKDKRVTRIGLWGQVGAGKTTIMQNLRESEEISELFDIVFYVTLADEGNEERLQERVQHQIAEELQLDLLQGSTDAASKISKRLESMRFLLLLDDVWGTFDLDDCGIYENEKDSKIVIASRHCGNCREMCVDHLIRVPRLSNDEALNLFQERLGRKLYSEFKSLARQVIEECDNLPLLIDKVARAFRRKDDILLWESGLNKLRIWPGTKCDGMDDAFDLLRFCYEELDEDGKVCFLYGALYAEAYEICINYLLECWRAEDFTQDVEEFTAIQKGQEILHDLLDASLLENGEKVKHVRMNKVLRKMAFKILESDDSKCLVKPGKGLQKAPESKEWEQKLRISLMDNKFSSLPDKPDCNNLSTLLLQRNIDLAVIPRRFFESMQSLRVLDLHSTNIAELPSSISCLVCLRALYLNSCRRLLKLPGKIKALKHLEVLDIRGTGINSLPVEIRYLSQLQRFRMSLSKIDGKSRKIRTNHNIILELSLLEELVIDIHPENEWWKQVVRHITQNVAVLKKLTYLSFSIGEYHSTRYKILDCFRHRICWRVKYANGDGNLPLPEVLAEADAFELIGCKGVLKLSDFGIDNMTKIKSCLIESCNEMETVVDSNGITNAVFECLEKMYLSNIPNLQSIWEGLVPQGSLARLNTLVFFKCSKLKKIFSSSLVQQFSDLQHLEIEACHQIEEVTLEAENNGMNAPVLPSLKSIVLVGLPSLTNIWIDDSLDWASLDKTISMCPLLDSHPSWRTVL</sequence>
<evidence type="ECO:0000313" key="10">
    <source>
        <dbReference type="EMBL" id="KAJ9159061.1"/>
    </source>
</evidence>
<comment type="similarity">
    <text evidence="1">Belongs to the disease resistance NB-LRR family.</text>
</comment>
<dbReference type="PRINTS" id="PR00364">
    <property type="entry name" value="DISEASERSIST"/>
</dbReference>
<dbReference type="PANTHER" id="PTHR33463">
    <property type="entry name" value="NB-ARC DOMAIN-CONTAINING PROTEIN-RELATED"/>
    <property type="match status" value="1"/>
</dbReference>
<dbReference type="InterPro" id="IPR042197">
    <property type="entry name" value="Apaf_helical"/>
</dbReference>
<dbReference type="InterPro" id="IPR002182">
    <property type="entry name" value="NB-ARC"/>
</dbReference>
<keyword evidence="6" id="KW-0067">ATP-binding</keyword>
<evidence type="ECO:0000256" key="4">
    <source>
        <dbReference type="ARBA" id="ARBA00022741"/>
    </source>
</evidence>
<keyword evidence="5" id="KW-0611">Plant defense</keyword>
<evidence type="ECO:0000256" key="6">
    <source>
        <dbReference type="ARBA" id="ARBA00022840"/>
    </source>
</evidence>